<organism evidence="12 13">
    <name type="scientific">Devosia crocina</name>
    <dbReference type="NCBI Taxonomy" id="429728"/>
    <lineage>
        <taxon>Bacteria</taxon>
        <taxon>Pseudomonadati</taxon>
        <taxon>Pseudomonadota</taxon>
        <taxon>Alphaproteobacteria</taxon>
        <taxon>Hyphomicrobiales</taxon>
        <taxon>Devosiaceae</taxon>
        <taxon>Devosia</taxon>
    </lineage>
</organism>
<keyword evidence="5" id="KW-0444">Lipid biosynthesis</keyword>
<evidence type="ECO:0000256" key="6">
    <source>
        <dbReference type="ARBA" id="ARBA00022556"/>
    </source>
</evidence>
<evidence type="ECO:0000256" key="10">
    <source>
        <dbReference type="ARBA" id="ARBA00048975"/>
    </source>
</evidence>
<dbReference type="GO" id="GO:0008915">
    <property type="term" value="F:lipid-A-disaccharide synthase activity"/>
    <property type="evidence" value="ECO:0007669"/>
    <property type="project" value="UniProtKB-EC"/>
</dbReference>
<evidence type="ECO:0000256" key="5">
    <source>
        <dbReference type="ARBA" id="ARBA00022516"/>
    </source>
</evidence>
<evidence type="ECO:0000256" key="9">
    <source>
        <dbReference type="ARBA" id="ARBA00023098"/>
    </source>
</evidence>
<dbReference type="PANTHER" id="PTHR30372">
    <property type="entry name" value="LIPID-A-DISACCHARIDE SYNTHASE"/>
    <property type="match status" value="1"/>
</dbReference>
<protein>
    <recommendedName>
        <fullName evidence="4">Lipid-A-disaccharide synthase</fullName>
        <ecNumber evidence="3">2.4.1.182</ecNumber>
    </recommendedName>
</protein>
<comment type="catalytic activity">
    <reaction evidence="10">
        <text>a lipid X + a UDP-2-N,3-O-bis[(3R)-3-hydroxyacyl]-alpha-D-glucosamine = a lipid A disaccharide + UDP + H(+)</text>
        <dbReference type="Rhea" id="RHEA:67828"/>
        <dbReference type="ChEBI" id="CHEBI:15378"/>
        <dbReference type="ChEBI" id="CHEBI:58223"/>
        <dbReference type="ChEBI" id="CHEBI:137748"/>
        <dbReference type="ChEBI" id="CHEBI:176338"/>
        <dbReference type="ChEBI" id="CHEBI:176343"/>
        <dbReference type="EC" id="2.4.1.182"/>
    </reaction>
</comment>
<dbReference type="RefSeq" id="WP_092423162.1">
    <property type="nucleotide sequence ID" value="NZ_FPCK01000001.1"/>
</dbReference>
<dbReference type="PANTHER" id="PTHR30372:SF4">
    <property type="entry name" value="LIPID-A-DISACCHARIDE SYNTHASE, MITOCHONDRIAL-RELATED"/>
    <property type="match status" value="1"/>
</dbReference>
<keyword evidence="8" id="KW-0808">Transferase</keyword>
<dbReference type="OrthoDB" id="9801642at2"/>
<evidence type="ECO:0000256" key="3">
    <source>
        <dbReference type="ARBA" id="ARBA00012687"/>
    </source>
</evidence>
<reference evidence="12 13" key="1">
    <citation type="submission" date="2016-10" db="EMBL/GenBank/DDBJ databases">
        <authorList>
            <person name="de Groot N.N."/>
        </authorList>
    </citation>
    <scope>NUCLEOTIDE SEQUENCE [LARGE SCALE GENOMIC DNA]</scope>
    <source>
        <strain evidence="12 13">IPL20</strain>
    </source>
</reference>
<name>A0A1I7NCM9_9HYPH</name>
<feature type="compositionally biased region" description="Basic and acidic residues" evidence="11">
    <location>
        <begin position="368"/>
        <end position="378"/>
    </location>
</feature>
<dbReference type="SUPFAM" id="SSF53756">
    <property type="entry name" value="UDP-Glycosyltransferase/glycogen phosphorylase"/>
    <property type="match status" value="1"/>
</dbReference>
<keyword evidence="7" id="KW-0328">Glycosyltransferase</keyword>
<comment type="similarity">
    <text evidence="2">Belongs to the LpxB family.</text>
</comment>
<sequence length="378" mass="40796">MSPASEPFRLFILAGEPSGDRIAADLVRRLRGKTPVTLSGVGGDALAAQGLQTLFDMNELSVMGWADVLPRLPKLLWRARQVARAIVRARPDVAVLVDAQVFSSIVARQVHKAAPDIPVLLCVAPAVWAWKPERAQHLTPRFREVMAVLPFEPAFMRGAGGPPTSYIGHPASAALESRPAVPASGPILLLPGSRDGELRRHLPLMRSVAERLAAHPRVTGFILPTPRRLEQHLRGEVEAWPVKVEVVSGEADKASAFARAVAAVAVTGTVTLELALAGVPMVTTYVADKGQAKRWFKYKVKFASLPNAILDETLVPEILQLEADPAPLAQAIEQLLDAPSASQSQLDGFARIRHLMEAGTETDPQVDPAERVLSHRPS</sequence>
<dbReference type="InterPro" id="IPR003835">
    <property type="entry name" value="Glyco_trans_19"/>
</dbReference>
<dbReference type="GO" id="GO:0005543">
    <property type="term" value="F:phospholipid binding"/>
    <property type="evidence" value="ECO:0007669"/>
    <property type="project" value="TreeGrafter"/>
</dbReference>
<dbReference type="EMBL" id="FPCK01000001">
    <property type="protein sequence ID" value="SFV32409.1"/>
    <property type="molecule type" value="Genomic_DNA"/>
</dbReference>
<keyword evidence="9" id="KW-0443">Lipid metabolism</keyword>
<gene>
    <name evidence="12" type="ORF">SAMN05216456_1639</name>
</gene>
<dbReference type="Pfam" id="PF02684">
    <property type="entry name" value="LpxB"/>
    <property type="match status" value="1"/>
</dbReference>
<evidence type="ECO:0000313" key="13">
    <source>
        <dbReference type="Proteomes" id="UP000199074"/>
    </source>
</evidence>
<dbReference type="STRING" id="429728.SAMN05216456_1639"/>
<dbReference type="AlphaFoldDB" id="A0A1I7NCM9"/>
<dbReference type="Proteomes" id="UP000199074">
    <property type="component" value="Unassembled WGS sequence"/>
</dbReference>
<evidence type="ECO:0000256" key="4">
    <source>
        <dbReference type="ARBA" id="ARBA00020902"/>
    </source>
</evidence>
<evidence type="ECO:0000256" key="2">
    <source>
        <dbReference type="ARBA" id="ARBA00007868"/>
    </source>
</evidence>
<evidence type="ECO:0000256" key="1">
    <source>
        <dbReference type="ARBA" id="ARBA00002056"/>
    </source>
</evidence>
<proteinExistence type="inferred from homology"/>
<evidence type="ECO:0000313" key="12">
    <source>
        <dbReference type="EMBL" id="SFV32409.1"/>
    </source>
</evidence>
<keyword evidence="13" id="KW-1185">Reference proteome</keyword>
<feature type="region of interest" description="Disordered" evidence="11">
    <location>
        <begin position="358"/>
        <end position="378"/>
    </location>
</feature>
<dbReference type="EC" id="2.4.1.182" evidence="3"/>
<accession>A0A1I7NCM9</accession>
<comment type="function">
    <text evidence="1">Condensation of UDP-2,3-diacylglucosamine and 2,3-diacylglucosamine-1-phosphate to form lipid A disaccharide, a precursor of lipid A, a phosphorylated glycolipid that anchors the lipopolysaccharide to the outer membrane of the cell.</text>
</comment>
<dbReference type="GO" id="GO:0009245">
    <property type="term" value="P:lipid A biosynthetic process"/>
    <property type="evidence" value="ECO:0007669"/>
    <property type="project" value="UniProtKB-KW"/>
</dbReference>
<dbReference type="GO" id="GO:0016020">
    <property type="term" value="C:membrane"/>
    <property type="evidence" value="ECO:0007669"/>
    <property type="project" value="GOC"/>
</dbReference>
<evidence type="ECO:0000256" key="8">
    <source>
        <dbReference type="ARBA" id="ARBA00022679"/>
    </source>
</evidence>
<evidence type="ECO:0000256" key="7">
    <source>
        <dbReference type="ARBA" id="ARBA00022676"/>
    </source>
</evidence>
<evidence type="ECO:0000256" key="11">
    <source>
        <dbReference type="SAM" id="MobiDB-lite"/>
    </source>
</evidence>
<keyword evidence="6" id="KW-0441">Lipid A biosynthesis</keyword>